<dbReference type="RefSeq" id="WP_304599722.1">
    <property type="nucleotide sequence ID" value="NZ_JAUQYP010000001.1"/>
</dbReference>
<feature type="compositionally biased region" description="Polar residues" evidence="1">
    <location>
        <begin position="1"/>
        <end position="18"/>
    </location>
</feature>
<dbReference type="EMBL" id="JAUQYP010000001">
    <property type="protein sequence ID" value="MDO8106029.1"/>
    <property type="molecule type" value="Genomic_DNA"/>
</dbReference>
<feature type="region of interest" description="Disordered" evidence="1">
    <location>
        <begin position="1"/>
        <end position="63"/>
    </location>
</feature>
<evidence type="ECO:0000313" key="3">
    <source>
        <dbReference type="Proteomes" id="UP001232536"/>
    </source>
</evidence>
<dbReference type="Proteomes" id="UP001232536">
    <property type="component" value="Unassembled WGS sequence"/>
</dbReference>
<reference evidence="2 3" key="1">
    <citation type="submission" date="2023-07" db="EMBL/GenBank/DDBJ databases">
        <title>Description of novel actinomycetes strains, isolated from tidal flat sediment.</title>
        <authorList>
            <person name="Lu C."/>
        </authorList>
    </citation>
    <scope>NUCLEOTIDE SEQUENCE [LARGE SCALE GENOMIC DNA]</scope>
    <source>
        <strain evidence="2 3">SYSU T00b441</strain>
    </source>
</reference>
<accession>A0ABT9D762</accession>
<evidence type="ECO:0008006" key="4">
    <source>
        <dbReference type="Google" id="ProtNLM"/>
    </source>
</evidence>
<comment type="caution">
    <text evidence="2">The sequence shown here is derived from an EMBL/GenBank/DDBJ whole genome shotgun (WGS) entry which is preliminary data.</text>
</comment>
<sequence length="286" mass="30214">MLVTTNAAPFHTAQSSTDRLLDSAPDFAGDAHGSSVSVRAQGASRREPSTGAEQPPKSSGAPRYQYRRIAASYCGGEDGPVAPGQRCVAETDGGVLARLCADGTGARPPQFRREIDDAGAPVSGWVQVDNGGCPEDPPAEVVVSASDFAELPLEPLPVHVQPARGSAVVGMDLIMYTEPAPQILSTTILGVPVTITATPVRYVWDQGDDQPLLVTTDPGRPYPDQTVARPFRRHGDYDVTLTTTWTGTYQVDAAGPQHPIAGVATTTSRPFHIHVVELHAHLVANP</sequence>
<protein>
    <recommendedName>
        <fullName evidence="4">PKD domain-containing protein</fullName>
    </recommendedName>
</protein>
<evidence type="ECO:0000313" key="2">
    <source>
        <dbReference type="EMBL" id="MDO8106029.1"/>
    </source>
</evidence>
<proteinExistence type="predicted"/>
<keyword evidence="3" id="KW-1185">Reference proteome</keyword>
<gene>
    <name evidence="2" type="ORF">Q6348_02330</name>
</gene>
<evidence type="ECO:0000256" key="1">
    <source>
        <dbReference type="SAM" id="MobiDB-lite"/>
    </source>
</evidence>
<organism evidence="2 3">
    <name type="scientific">Actinotalea lenta</name>
    <dbReference type="NCBI Taxonomy" id="3064654"/>
    <lineage>
        <taxon>Bacteria</taxon>
        <taxon>Bacillati</taxon>
        <taxon>Actinomycetota</taxon>
        <taxon>Actinomycetes</taxon>
        <taxon>Micrococcales</taxon>
        <taxon>Cellulomonadaceae</taxon>
        <taxon>Actinotalea</taxon>
    </lineage>
</organism>
<name>A0ABT9D762_9CELL</name>